<organism evidence="1 2">
    <name type="scientific">Desulfatibacillum aliphaticivorans</name>
    <dbReference type="NCBI Taxonomy" id="218208"/>
    <lineage>
        <taxon>Bacteria</taxon>
        <taxon>Pseudomonadati</taxon>
        <taxon>Thermodesulfobacteriota</taxon>
        <taxon>Desulfobacteria</taxon>
        <taxon>Desulfobacterales</taxon>
        <taxon>Desulfatibacillaceae</taxon>
        <taxon>Desulfatibacillum</taxon>
    </lineage>
</organism>
<proteinExistence type="predicted"/>
<sequence>MIKNISESMKEYAEMAVQFAKNFFDADLDYSEDSLQKVDEVISAYRSGQVFDPKELTPEQEEDLWVFSKMIGGYVGEVIIRNLGGNWYTRKLDDLNLTIVLQIADQVEGSPPDMVFQCMTEPFRTVEAFYEEAKKSLSVH</sequence>
<reference evidence="1 2" key="1">
    <citation type="journal article" date="2012" name="Environ. Microbiol.">
        <title>The genome sequence of Desulfatibacillum alkenivorans AK-01: a blueprint for anaerobic alkane oxidation.</title>
        <authorList>
            <person name="Callaghan A.V."/>
            <person name="Morris B.E."/>
            <person name="Pereira I.A."/>
            <person name="McInerney M.J."/>
            <person name="Austin R.N."/>
            <person name="Groves J.T."/>
            <person name="Kukor J.J."/>
            <person name="Suflita J.M."/>
            <person name="Young L.Y."/>
            <person name="Zylstra G.J."/>
            <person name="Wawrik B."/>
        </authorList>
    </citation>
    <scope>NUCLEOTIDE SEQUENCE [LARGE SCALE GENOMIC DNA]</scope>
    <source>
        <strain evidence="1 2">AK-01</strain>
    </source>
</reference>
<dbReference type="AlphaFoldDB" id="B8FMB9"/>
<gene>
    <name evidence="1" type="ordered locus">Dalk_4277</name>
</gene>
<dbReference type="EMBL" id="CP001322">
    <property type="protein sequence ID" value="ACL05957.1"/>
    <property type="molecule type" value="Genomic_DNA"/>
</dbReference>
<dbReference type="RefSeq" id="WP_015949004.1">
    <property type="nucleotide sequence ID" value="NC_011768.1"/>
</dbReference>
<dbReference type="KEGG" id="dal:Dalk_4277"/>
<protein>
    <recommendedName>
        <fullName evidence="3">DUF3806 domain-containing protein</fullName>
    </recommendedName>
</protein>
<dbReference type="HOGENOM" id="CLU_1966723_0_0_7"/>
<accession>B8FMB9</accession>
<keyword evidence="2" id="KW-1185">Reference proteome</keyword>
<name>B8FMB9_DESAL</name>
<evidence type="ECO:0000313" key="1">
    <source>
        <dbReference type="EMBL" id="ACL05957.1"/>
    </source>
</evidence>
<evidence type="ECO:0000313" key="2">
    <source>
        <dbReference type="Proteomes" id="UP000000739"/>
    </source>
</evidence>
<evidence type="ECO:0008006" key="3">
    <source>
        <dbReference type="Google" id="ProtNLM"/>
    </source>
</evidence>
<dbReference type="Proteomes" id="UP000000739">
    <property type="component" value="Chromosome"/>
</dbReference>